<sequence>MSSLDPVHTWVPALFALAAALLIASGTVMRQRASHASGAIRAGWWLGAAVAVCGFASQAVALGLGSILLVQPLVVLAVLFALPMEAWADHRRPLRVEWLWGGVLVACVTVFLSVARPEPSPRRPDNLLVGLTIGVVMIVLLFGCVLGAERCNSHYKALLYGVTAGALFGVSALLVKTVAYQLTHDFWRTFTEPGVYLFAVVSIGAVIAQQRAFGANELQTSFPALTVMELAVSMTLAVLLLGENLSVSAPTALFLGIVLAGMVRAVLELARLAAKRAEESGFEPANLPHPHLPHPHLPHPHLPHPHLPHSQPRCAADEDSAPDPDPAPQRGTAATTGPDGQVSRPRPER</sequence>
<feature type="transmembrane region" description="Helical" evidence="2">
    <location>
        <begin position="67"/>
        <end position="86"/>
    </location>
</feature>
<keyword evidence="2" id="KW-0472">Membrane</keyword>
<evidence type="ECO:0000313" key="4">
    <source>
        <dbReference type="Proteomes" id="UP000008363"/>
    </source>
</evidence>
<keyword evidence="4" id="KW-1185">Reference proteome</keyword>
<feature type="transmembrane region" description="Helical" evidence="2">
    <location>
        <begin position="42"/>
        <end position="61"/>
    </location>
</feature>
<dbReference type="Proteomes" id="UP000008363">
    <property type="component" value="Unassembled WGS sequence"/>
</dbReference>
<keyword evidence="2" id="KW-1133">Transmembrane helix</keyword>
<reference evidence="3 4" key="1">
    <citation type="submission" date="2012-08" db="EMBL/GenBank/DDBJ databases">
        <title>Whole genome shotgun sequence of Gordonia rhizosphera NBRC 16068.</title>
        <authorList>
            <person name="Takarada H."/>
            <person name="Isaki S."/>
            <person name="Hosoyama A."/>
            <person name="Tsuchikane K."/>
            <person name="Katsumata H."/>
            <person name="Baba S."/>
            <person name="Ohji S."/>
            <person name="Yamazaki S."/>
            <person name="Fujita N."/>
        </authorList>
    </citation>
    <scope>NUCLEOTIDE SEQUENCE [LARGE SCALE GENOMIC DNA]</scope>
    <source>
        <strain evidence="3 4">NBRC 16068</strain>
    </source>
</reference>
<evidence type="ECO:0000256" key="2">
    <source>
        <dbReference type="SAM" id="Phobius"/>
    </source>
</evidence>
<dbReference type="STRING" id="1108045.GORHZ_047_00280"/>
<keyword evidence="2" id="KW-0812">Transmembrane</keyword>
<feature type="region of interest" description="Disordered" evidence="1">
    <location>
        <begin position="281"/>
        <end position="349"/>
    </location>
</feature>
<proteinExistence type="predicted"/>
<dbReference type="AlphaFoldDB" id="K6W9X0"/>
<feature type="compositionally biased region" description="Basic residues" evidence="1">
    <location>
        <begin position="291"/>
        <end position="307"/>
    </location>
</feature>
<feature type="transmembrane region" description="Helical" evidence="2">
    <location>
        <begin position="127"/>
        <end position="146"/>
    </location>
</feature>
<evidence type="ECO:0000313" key="3">
    <source>
        <dbReference type="EMBL" id="GAB89012.1"/>
    </source>
</evidence>
<feature type="transmembrane region" description="Helical" evidence="2">
    <location>
        <begin position="222"/>
        <end position="241"/>
    </location>
</feature>
<evidence type="ECO:0000256" key="1">
    <source>
        <dbReference type="SAM" id="MobiDB-lite"/>
    </source>
</evidence>
<accession>K6W9X0</accession>
<gene>
    <name evidence="3" type="ORF">GORHZ_047_00280</name>
</gene>
<dbReference type="PANTHER" id="PTHR40761:SF1">
    <property type="entry name" value="CONSERVED INTEGRAL MEMBRANE ALANINE VALINE AND LEUCINE RICH PROTEIN-RELATED"/>
    <property type="match status" value="1"/>
</dbReference>
<dbReference type="RefSeq" id="WP_006330832.1">
    <property type="nucleotide sequence ID" value="NZ_BAHC01000047.1"/>
</dbReference>
<dbReference type="NCBIfam" id="NF038012">
    <property type="entry name" value="DMT_1"/>
    <property type="match status" value="1"/>
</dbReference>
<dbReference type="PANTHER" id="PTHR40761">
    <property type="entry name" value="CONSERVED INTEGRAL MEMBRANE ALANINE VALINE AND LEUCINE RICH PROTEIN-RELATED"/>
    <property type="match status" value="1"/>
</dbReference>
<dbReference type="EMBL" id="BAHC01000047">
    <property type="protein sequence ID" value="GAB89012.1"/>
    <property type="molecule type" value="Genomic_DNA"/>
</dbReference>
<feature type="transmembrane region" description="Helical" evidence="2">
    <location>
        <begin position="98"/>
        <end position="115"/>
    </location>
</feature>
<feature type="transmembrane region" description="Helical" evidence="2">
    <location>
        <begin position="158"/>
        <end position="182"/>
    </location>
</feature>
<dbReference type="eggNOG" id="COG0697">
    <property type="taxonomic scope" value="Bacteria"/>
</dbReference>
<protein>
    <submittedName>
        <fullName evidence="3">Uncharacterized protein</fullName>
    </submittedName>
</protein>
<organism evidence="3 4">
    <name type="scientific">Gordonia rhizosphera NBRC 16068</name>
    <dbReference type="NCBI Taxonomy" id="1108045"/>
    <lineage>
        <taxon>Bacteria</taxon>
        <taxon>Bacillati</taxon>
        <taxon>Actinomycetota</taxon>
        <taxon>Actinomycetes</taxon>
        <taxon>Mycobacteriales</taxon>
        <taxon>Gordoniaceae</taxon>
        <taxon>Gordonia</taxon>
    </lineage>
</organism>
<feature type="transmembrane region" description="Helical" evidence="2">
    <location>
        <begin position="247"/>
        <end position="267"/>
    </location>
</feature>
<comment type="caution">
    <text evidence="3">The sequence shown here is derived from an EMBL/GenBank/DDBJ whole genome shotgun (WGS) entry which is preliminary data.</text>
</comment>
<feature type="transmembrane region" description="Helical" evidence="2">
    <location>
        <begin position="12"/>
        <end position="30"/>
    </location>
</feature>
<feature type="transmembrane region" description="Helical" evidence="2">
    <location>
        <begin position="194"/>
        <end position="210"/>
    </location>
</feature>
<name>K6W9X0_9ACTN</name>